<dbReference type="SUPFAM" id="SSF50475">
    <property type="entry name" value="FMN-binding split barrel"/>
    <property type="match status" value="1"/>
</dbReference>
<dbReference type="EMBL" id="VFOL01000001">
    <property type="protein sequence ID" value="TQL39756.1"/>
    <property type="molecule type" value="Genomic_DNA"/>
</dbReference>
<organism evidence="4 5">
    <name type="scientific">Salinispora arenicola</name>
    <dbReference type="NCBI Taxonomy" id="168697"/>
    <lineage>
        <taxon>Bacteria</taxon>
        <taxon>Bacillati</taxon>
        <taxon>Actinomycetota</taxon>
        <taxon>Actinomycetes</taxon>
        <taxon>Micromonosporales</taxon>
        <taxon>Micromonosporaceae</taxon>
        <taxon>Salinispora</taxon>
    </lineage>
</organism>
<proteinExistence type="inferred from homology"/>
<evidence type="ECO:0000256" key="3">
    <source>
        <dbReference type="SAM" id="MobiDB-lite"/>
    </source>
</evidence>
<name>A0A542XVA1_SALAC</name>
<reference evidence="4 5" key="1">
    <citation type="submission" date="2019-06" db="EMBL/GenBank/DDBJ databases">
        <title>Sequencing the genomes of 1000 actinobacteria strains.</title>
        <authorList>
            <person name="Klenk H.-P."/>
        </authorList>
    </citation>
    <scope>NUCLEOTIDE SEQUENCE [LARGE SCALE GENOMIC DNA]</scope>
    <source>
        <strain evidence="4 5">DSM 44819</strain>
    </source>
</reference>
<gene>
    <name evidence="4" type="ORF">FB564_5029</name>
</gene>
<evidence type="ECO:0000256" key="2">
    <source>
        <dbReference type="ARBA" id="ARBA00049106"/>
    </source>
</evidence>
<dbReference type="AlphaFoldDB" id="A0A542XVA1"/>
<evidence type="ECO:0000256" key="1">
    <source>
        <dbReference type="ARBA" id="ARBA00008710"/>
    </source>
</evidence>
<protein>
    <submittedName>
        <fullName evidence="4">Deazaflavin-dependent oxidoreductase (Nitroreductase family)</fullName>
    </submittedName>
</protein>
<evidence type="ECO:0000313" key="5">
    <source>
        <dbReference type="Proteomes" id="UP000315983"/>
    </source>
</evidence>
<feature type="compositionally biased region" description="Pro residues" evidence="3">
    <location>
        <begin position="155"/>
        <end position="166"/>
    </location>
</feature>
<dbReference type="InterPro" id="IPR004378">
    <property type="entry name" value="F420H2_quin_Rdtase"/>
</dbReference>
<evidence type="ECO:0000313" key="4">
    <source>
        <dbReference type="EMBL" id="TQL39756.1"/>
    </source>
</evidence>
<comment type="catalytic activity">
    <reaction evidence="2">
        <text>oxidized coenzyme F420-(gamma-L-Glu)(n) + a quinol + H(+) = reduced coenzyme F420-(gamma-L-Glu)(n) + a quinone</text>
        <dbReference type="Rhea" id="RHEA:39663"/>
        <dbReference type="Rhea" id="RHEA-COMP:12939"/>
        <dbReference type="Rhea" id="RHEA-COMP:14378"/>
        <dbReference type="ChEBI" id="CHEBI:15378"/>
        <dbReference type="ChEBI" id="CHEBI:24646"/>
        <dbReference type="ChEBI" id="CHEBI:132124"/>
        <dbReference type="ChEBI" id="CHEBI:133980"/>
        <dbReference type="ChEBI" id="CHEBI:139511"/>
    </reaction>
</comment>
<dbReference type="NCBIfam" id="TIGR00026">
    <property type="entry name" value="hi_GC_TIGR00026"/>
    <property type="match status" value="1"/>
</dbReference>
<comment type="caution">
    <text evidence="4">The sequence shown here is derived from an EMBL/GenBank/DDBJ whole genome shotgun (WGS) entry which is preliminary data.</text>
</comment>
<dbReference type="GO" id="GO:0005886">
    <property type="term" value="C:plasma membrane"/>
    <property type="evidence" value="ECO:0007669"/>
    <property type="project" value="TreeGrafter"/>
</dbReference>
<dbReference type="InterPro" id="IPR012349">
    <property type="entry name" value="Split_barrel_FMN-bd"/>
</dbReference>
<dbReference type="Pfam" id="PF04075">
    <property type="entry name" value="F420H2_quin_red"/>
    <property type="match status" value="1"/>
</dbReference>
<dbReference type="GO" id="GO:0070967">
    <property type="term" value="F:coenzyme F420 binding"/>
    <property type="evidence" value="ECO:0007669"/>
    <property type="project" value="TreeGrafter"/>
</dbReference>
<dbReference type="RefSeq" id="WP_016811488.1">
    <property type="nucleotide sequence ID" value="NZ_BOQM01000001.1"/>
</dbReference>
<dbReference type="Gene3D" id="2.30.110.10">
    <property type="entry name" value="Electron Transport, Fmn-binding Protein, Chain A"/>
    <property type="match status" value="1"/>
</dbReference>
<dbReference type="PANTHER" id="PTHR39428:SF1">
    <property type="entry name" value="F420H(2)-DEPENDENT QUINONE REDUCTASE RV1261C"/>
    <property type="match status" value="1"/>
</dbReference>
<accession>A0A542XVA1</accession>
<dbReference type="PANTHER" id="PTHR39428">
    <property type="entry name" value="F420H(2)-DEPENDENT QUINONE REDUCTASE RV1261C"/>
    <property type="match status" value="1"/>
</dbReference>
<dbReference type="GO" id="GO:0016491">
    <property type="term" value="F:oxidoreductase activity"/>
    <property type="evidence" value="ECO:0007669"/>
    <property type="project" value="InterPro"/>
</dbReference>
<comment type="similarity">
    <text evidence="1">Belongs to the F420H(2)-dependent quinone reductase family.</text>
</comment>
<dbReference type="GeneID" id="93774138"/>
<dbReference type="Proteomes" id="UP000315983">
    <property type="component" value="Unassembled WGS sequence"/>
</dbReference>
<feature type="region of interest" description="Disordered" evidence="3">
    <location>
        <begin position="153"/>
        <end position="174"/>
    </location>
</feature>
<sequence>MSVLGSLTRRVGHHRWFSAGARLLVPADRAVGRLTRGRVVALGLLPSLVITTTGRRSGKPRSNPLLYVPDGDAYVVIGSNWGQAHQPSWALNLLATPSAEVDIKGRRIPVRADPADGAERDRLWQLLVTEWPAYQTYVQRSGGRDIRIFRLVPAARPPAAPQPPNDPTDDEHRG</sequence>